<dbReference type="PANTHER" id="PTHR31223">
    <property type="entry name" value="LOG FAMILY PROTEIN YJL055W"/>
    <property type="match status" value="1"/>
</dbReference>
<evidence type="ECO:0000256" key="2">
    <source>
        <dbReference type="ARBA" id="ARBA00006763"/>
    </source>
</evidence>
<comment type="catalytic activity">
    <reaction evidence="1">
        <text>AMP + H2O = D-ribose 5-phosphate + adenine</text>
        <dbReference type="Rhea" id="RHEA:20129"/>
        <dbReference type="ChEBI" id="CHEBI:15377"/>
        <dbReference type="ChEBI" id="CHEBI:16708"/>
        <dbReference type="ChEBI" id="CHEBI:78346"/>
        <dbReference type="ChEBI" id="CHEBI:456215"/>
        <dbReference type="EC" id="3.2.2.4"/>
    </reaction>
</comment>
<dbReference type="Gene3D" id="3.40.50.450">
    <property type="match status" value="1"/>
</dbReference>
<keyword evidence="5" id="KW-1185">Reference proteome</keyword>
<comment type="caution">
    <text evidence="4">The sequence shown here is derived from an EMBL/GenBank/DDBJ whole genome shotgun (WGS) entry which is preliminary data.</text>
</comment>
<dbReference type="GO" id="GO:0009691">
    <property type="term" value="P:cytokinin biosynthetic process"/>
    <property type="evidence" value="ECO:0007669"/>
    <property type="project" value="UniProtKB-UniRule"/>
</dbReference>
<dbReference type="GO" id="GO:0008714">
    <property type="term" value="F:AMP nucleosidase activity"/>
    <property type="evidence" value="ECO:0007669"/>
    <property type="project" value="UniProtKB-EC"/>
</dbReference>
<keyword evidence="3" id="KW-0203">Cytokinin biosynthesis</keyword>
<dbReference type="Pfam" id="PF03641">
    <property type="entry name" value="Lysine_decarbox"/>
    <property type="match status" value="1"/>
</dbReference>
<dbReference type="Proteomes" id="UP000034954">
    <property type="component" value="Unassembled WGS sequence"/>
</dbReference>
<accession>A0A0M2UVM9</accession>
<dbReference type="EC" id="3.2.2.n1" evidence="3"/>
<dbReference type="InterPro" id="IPR031100">
    <property type="entry name" value="LOG_fam"/>
</dbReference>
<dbReference type="PATRIC" id="fig|380242.3.peg.1452"/>
<dbReference type="EMBL" id="LAQJ01000126">
    <property type="protein sequence ID" value="KKO20098.1"/>
    <property type="molecule type" value="Genomic_DNA"/>
</dbReference>
<dbReference type="AlphaFoldDB" id="A0A0M2UVM9"/>
<dbReference type="NCBIfam" id="TIGR00730">
    <property type="entry name" value="Rossman fold protein, TIGR00730 family"/>
    <property type="match status" value="1"/>
</dbReference>
<dbReference type="GO" id="GO:0005829">
    <property type="term" value="C:cytosol"/>
    <property type="evidence" value="ECO:0007669"/>
    <property type="project" value="TreeGrafter"/>
</dbReference>
<name>A0A0M2UVM9_9BACT</name>
<keyword evidence="3" id="KW-0378">Hydrolase</keyword>
<evidence type="ECO:0000313" key="5">
    <source>
        <dbReference type="Proteomes" id="UP000034954"/>
    </source>
</evidence>
<dbReference type="PANTHER" id="PTHR31223:SF70">
    <property type="entry name" value="LOG FAMILY PROTEIN YJL055W"/>
    <property type="match status" value="1"/>
</dbReference>
<dbReference type="InterPro" id="IPR005269">
    <property type="entry name" value="LOG"/>
</dbReference>
<protein>
    <recommendedName>
        <fullName evidence="3">Cytokinin riboside 5'-monophosphate phosphoribohydrolase</fullName>
        <ecNumber evidence="3">3.2.2.n1</ecNumber>
    </recommendedName>
</protein>
<sequence length="200" mass="22199">MGDTPSIKRICVFCGSRRGARPEYTATARQLGKVMVSQGIGLVYGGGSIGLMREIADAVLREKGEVIGVIPHALVSKEFAHAGLTELRVVSSMHERKAMMAELSDAFIAMPGGFGTFDELFEILTWAQLGLHTKPIGLLNTDGYFDLLLAFIQHVLKERFIQTKHRRLIMTSHDPEKLLAEIIRCTPPAKIPRLIDWKET</sequence>
<organism evidence="4 5">
    <name type="scientific">Candidatus Brocadia fulgida</name>
    <dbReference type="NCBI Taxonomy" id="380242"/>
    <lineage>
        <taxon>Bacteria</taxon>
        <taxon>Pseudomonadati</taxon>
        <taxon>Planctomycetota</taxon>
        <taxon>Candidatus Brocadiia</taxon>
        <taxon>Candidatus Brocadiales</taxon>
        <taxon>Candidatus Brocadiaceae</taxon>
        <taxon>Candidatus Brocadia</taxon>
    </lineage>
</organism>
<evidence type="ECO:0000256" key="1">
    <source>
        <dbReference type="ARBA" id="ARBA00000274"/>
    </source>
</evidence>
<proteinExistence type="inferred from homology"/>
<reference evidence="4 5" key="1">
    <citation type="journal article" date="2013" name="BMC Microbiol.">
        <title>Identification of the type II cytochrome c maturation pathway in anammox bacteria by comparative genomics.</title>
        <authorList>
            <person name="Ferousi C."/>
            <person name="Speth D.R."/>
            <person name="Reimann J."/>
            <person name="Op den Camp H.J."/>
            <person name="Allen J.W."/>
            <person name="Keltjens J.T."/>
            <person name="Jetten M.S."/>
        </authorList>
    </citation>
    <scope>NUCLEOTIDE SEQUENCE [LARGE SCALE GENOMIC DNA]</scope>
    <source>
        <strain evidence="4">RU1</strain>
    </source>
</reference>
<gene>
    <name evidence="4" type="ORF">BROFUL_01173</name>
</gene>
<evidence type="ECO:0000256" key="3">
    <source>
        <dbReference type="RuleBase" id="RU363015"/>
    </source>
</evidence>
<evidence type="ECO:0000313" key="4">
    <source>
        <dbReference type="EMBL" id="KKO20098.1"/>
    </source>
</evidence>
<comment type="similarity">
    <text evidence="2 3">Belongs to the LOG family.</text>
</comment>
<dbReference type="SUPFAM" id="SSF102405">
    <property type="entry name" value="MCP/YpsA-like"/>
    <property type="match status" value="1"/>
</dbReference>